<sequence length="250" mass="28382">MEFTCISTERLMLYFRHRVDKHRIFEGGPWNFDNHLILLGEIGHGKDPLTMDLNFCNFSVWLHGLPCPQLSRAVGQLIGSKLGSVKYVTIGEGTSSVQSLMRVRVSQDLAMSTQSVISIKRTILLIRGLTCHMVLGSVLHQGGVLWLFLSASRVLVGLVPLFAAHIFFGASVLWTVRLLSQDVLHLSLALRRSIVPTNLAPRLRMFLQFLKRRISMIRVLPLSLSRGSLMCHWIFLHNPLHPPFRQKWVL</sequence>
<name>A0AAE1YAK6_9LAMI</name>
<reference evidence="2" key="2">
    <citation type="journal article" date="2024" name="Plant">
        <title>Genomic evolution and insights into agronomic trait innovations of Sesamum species.</title>
        <authorList>
            <person name="Miao H."/>
            <person name="Wang L."/>
            <person name="Qu L."/>
            <person name="Liu H."/>
            <person name="Sun Y."/>
            <person name="Le M."/>
            <person name="Wang Q."/>
            <person name="Wei S."/>
            <person name="Zheng Y."/>
            <person name="Lin W."/>
            <person name="Duan Y."/>
            <person name="Cao H."/>
            <person name="Xiong S."/>
            <person name="Wang X."/>
            <person name="Wei L."/>
            <person name="Li C."/>
            <person name="Ma Q."/>
            <person name="Ju M."/>
            <person name="Zhao R."/>
            <person name="Li G."/>
            <person name="Mu C."/>
            <person name="Tian Q."/>
            <person name="Mei H."/>
            <person name="Zhang T."/>
            <person name="Gao T."/>
            <person name="Zhang H."/>
        </authorList>
    </citation>
    <scope>NUCLEOTIDE SEQUENCE</scope>
    <source>
        <strain evidence="2">3651</strain>
    </source>
</reference>
<protein>
    <recommendedName>
        <fullName evidence="4">DUF4283 domain-containing protein</fullName>
    </recommendedName>
</protein>
<dbReference type="Proteomes" id="UP001293254">
    <property type="component" value="Unassembled WGS sequence"/>
</dbReference>
<keyword evidence="3" id="KW-1185">Reference proteome</keyword>
<evidence type="ECO:0008006" key="4">
    <source>
        <dbReference type="Google" id="ProtNLM"/>
    </source>
</evidence>
<gene>
    <name evidence="2" type="ORF">Salat_1425600</name>
</gene>
<comment type="caution">
    <text evidence="2">The sequence shown here is derived from an EMBL/GenBank/DDBJ whole genome shotgun (WGS) entry which is preliminary data.</text>
</comment>
<feature type="transmembrane region" description="Helical" evidence="1">
    <location>
        <begin position="154"/>
        <end position="176"/>
    </location>
</feature>
<keyword evidence="1" id="KW-1133">Transmembrane helix</keyword>
<organism evidence="2 3">
    <name type="scientific">Sesamum alatum</name>
    <dbReference type="NCBI Taxonomy" id="300844"/>
    <lineage>
        <taxon>Eukaryota</taxon>
        <taxon>Viridiplantae</taxon>
        <taxon>Streptophyta</taxon>
        <taxon>Embryophyta</taxon>
        <taxon>Tracheophyta</taxon>
        <taxon>Spermatophyta</taxon>
        <taxon>Magnoliopsida</taxon>
        <taxon>eudicotyledons</taxon>
        <taxon>Gunneridae</taxon>
        <taxon>Pentapetalae</taxon>
        <taxon>asterids</taxon>
        <taxon>lamiids</taxon>
        <taxon>Lamiales</taxon>
        <taxon>Pedaliaceae</taxon>
        <taxon>Sesamum</taxon>
    </lineage>
</organism>
<feature type="transmembrane region" description="Helical" evidence="1">
    <location>
        <begin position="124"/>
        <end position="148"/>
    </location>
</feature>
<feature type="transmembrane region" description="Helical" evidence="1">
    <location>
        <begin position="214"/>
        <end position="235"/>
    </location>
</feature>
<accession>A0AAE1YAK6</accession>
<dbReference type="AlphaFoldDB" id="A0AAE1YAK6"/>
<evidence type="ECO:0000313" key="3">
    <source>
        <dbReference type="Proteomes" id="UP001293254"/>
    </source>
</evidence>
<dbReference type="EMBL" id="JACGWO010000005">
    <property type="protein sequence ID" value="KAK4426570.1"/>
    <property type="molecule type" value="Genomic_DNA"/>
</dbReference>
<evidence type="ECO:0000256" key="1">
    <source>
        <dbReference type="SAM" id="Phobius"/>
    </source>
</evidence>
<keyword evidence="1" id="KW-0472">Membrane</keyword>
<keyword evidence="1" id="KW-0812">Transmembrane</keyword>
<evidence type="ECO:0000313" key="2">
    <source>
        <dbReference type="EMBL" id="KAK4426570.1"/>
    </source>
</evidence>
<proteinExistence type="predicted"/>
<reference evidence="2" key="1">
    <citation type="submission" date="2020-06" db="EMBL/GenBank/DDBJ databases">
        <authorList>
            <person name="Li T."/>
            <person name="Hu X."/>
            <person name="Zhang T."/>
            <person name="Song X."/>
            <person name="Zhang H."/>
            <person name="Dai N."/>
            <person name="Sheng W."/>
            <person name="Hou X."/>
            <person name="Wei L."/>
        </authorList>
    </citation>
    <scope>NUCLEOTIDE SEQUENCE</scope>
    <source>
        <strain evidence="2">3651</strain>
        <tissue evidence="2">Leaf</tissue>
    </source>
</reference>